<dbReference type="GO" id="GO:0032259">
    <property type="term" value="P:methylation"/>
    <property type="evidence" value="ECO:0007669"/>
    <property type="project" value="InterPro"/>
</dbReference>
<accession>A0A9D1QYE1</accession>
<reference evidence="2" key="2">
    <citation type="submission" date="2021-04" db="EMBL/GenBank/DDBJ databases">
        <authorList>
            <person name="Gilroy R."/>
        </authorList>
    </citation>
    <scope>NUCLEOTIDE SEQUENCE</scope>
    <source>
        <strain evidence="2">ChiSxjej5B17-1746</strain>
    </source>
</reference>
<protein>
    <recommendedName>
        <fullName evidence="1">Ribosomal RNA methyltransferase FtsJ domain-containing protein</fullName>
    </recommendedName>
</protein>
<evidence type="ECO:0000313" key="2">
    <source>
        <dbReference type="EMBL" id="HIW77627.1"/>
    </source>
</evidence>
<dbReference type="Proteomes" id="UP000824264">
    <property type="component" value="Unassembled WGS sequence"/>
</dbReference>
<dbReference type="InterPro" id="IPR002877">
    <property type="entry name" value="RNA_MeTrfase_FtsJ_dom"/>
</dbReference>
<dbReference type="Pfam" id="PF01728">
    <property type="entry name" value="FtsJ"/>
    <property type="match status" value="1"/>
</dbReference>
<dbReference type="GO" id="GO:0008168">
    <property type="term" value="F:methyltransferase activity"/>
    <property type="evidence" value="ECO:0007669"/>
    <property type="project" value="InterPro"/>
</dbReference>
<dbReference type="Gene3D" id="3.40.50.150">
    <property type="entry name" value="Vaccinia Virus protein VP39"/>
    <property type="match status" value="1"/>
</dbReference>
<comment type="caution">
    <text evidence="2">The sequence shown here is derived from an EMBL/GenBank/DDBJ whole genome shotgun (WGS) entry which is preliminary data.</text>
</comment>
<organism evidence="2 3">
    <name type="scientific">Candidatus Bilophila faecipullorum</name>
    <dbReference type="NCBI Taxonomy" id="2838482"/>
    <lineage>
        <taxon>Bacteria</taxon>
        <taxon>Pseudomonadati</taxon>
        <taxon>Thermodesulfobacteriota</taxon>
        <taxon>Desulfovibrionia</taxon>
        <taxon>Desulfovibrionales</taxon>
        <taxon>Desulfovibrionaceae</taxon>
        <taxon>Bilophila</taxon>
    </lineage>
</organism>
<name>A0A9D1QYE1_9BACT</name>
<evidence type="ECO:0000259" key="1">
    <source>
        <dbReference type="Pfam" id="PF01728"/>
    </source>
</evidence>
<sequence>QNIWESPVFIPIESIGDGARKLSAIQRNWHLHSEEHHRRAALIQEKLPHVSEKPLRFGDPAPTAPLGSWTLWEPGLILASARCSSPFPDGEVRFHENKIDPPSRAYLKLWETFTLLPKRPGPGDLCLDLGSAPGGWTWVLASLGAQVFSIDKAHLAPQVEAMPGVTHCIGSGFALDPRHAGAVDWLFSDMICYPDRLYEVITRWIALGSCRNFVCTLKFQAETDHITAAKFAAIPGSRVMHLSCNKHELTWVRLEATPDQLS</sequence>
<dbReference type="PANTHER" id="PTHR37524">
    <property type="entry name" value="RIBOSOMAL RNA LARGE SUBUNIT METHYLTRANSFERASE M"/>
    <property type="match status" value="1"/>
</dbReference>
<gene>
    <name evidence="2" type="ORF">H9874_00570</name>
</gene>
<dbReference type="PANTHER" id="PTHR37524:SF2">
    <property type="entry name" value="RIBOSOMAL RNA METHYLTRANSFERASE FTSJ DOMAIN-CONTAINING PROTEIN"/>
    <property type="match status" value="1"/>
</dbReference>
<evidence type="ECO:0000313" key="3">
    <source>
        <dbReference type="Proteomes" id="UP000824264"/>
    </source>
</evidence>
<proteinExistence type="predicted"/>
<reference evidence="2" key="1">
    <citation type="journal article" date="2021" name="PeerJ">
        <title>Extensive microbial diversity within the chicken gut microbiome revealed by metagenomics and culture.</title>
        <authorList>
            <person name="Gilroy R."/>
            <person name="Ravi A."/>
            <person name="Getino M."/>
            <person name="Pursley I."/>
            <person name="Horton D.L."/>
            <person name="Alikhan N.F."/>
            <person name="Baker D."/>
            <person name="Gharbi K."/>
            <person name="Hall N."/>
            <person name="Watson M."/>
            <person name="Adriaenssens E.M."/>
            <person name="Foster-Nyarko E."/>
            <person name="Jarju S."/>
            <person name="Secka A."/>
            <person name="Antonio M."/>
            <person name="Oren A."/>
            <person name="Chaudhuri R.R."/>
            <person name="La Ragione R."/>
            <person name="Hildebrand F."/>
            <person name="Pallen M.J."/>
        </authorList>
    </citation>
    <scope>NUCLEOTIDE SEQUENCE</scope>
    <source>
        <strain evidence="2">ChiSxjej5B17-1746</strain>
    </source>
</reference>
<dbReference type="SUPFAM" id="SSF53335">
    <property type="entry name" value="S-adenosyl-L-methionine-dependent methyltransferases"/>
    <property type="match status" value="1"/>
</dbReference>
<dbReference type="AlphaFoldDB" id="A0A9D1QYE1"/>
<dbReference type="EMBL" id="DXGI01000019">
    <property type="protein sequence ID" value="HIW77627.1"/>
    <property type="molecule type" value="Genomic_DNA"/>
</dbReference>
<dbReference type="InterPro" id="IPR029063">
    <property type="entry name" value="SAM-dependent_MTases_sf"/>
</dbReference>
<feature type="domain" description="Ribosomal RNA methyltransferase FtsJ" evidence="1">
    <location>
        <begin position="103"/>
        <end position="190"/>
    </location>
</feature>
<feature type="non-terminal residue" evidence="2">
    <location>
        <position position="1"/>
    </location>
</feature>